<evidence type="ECO:0000256" key="2">
    <source>
        <dbReference type="ARBA" id="ARBA00034247"/>
    </source>
</evidence>
<dbReference type="PANTHER" id="PTHR45138:SF9">
    <property type="entry name" value="DIGUANYLATE CYCLASE DGCM-RELATED"/>
    <property type="match status" value="1"/>
</dbReference>
<dbReference type="GO" id="GO:0052621">
    <property type="term" value="F:diguanylate cyclase activity"/>
    <property type="evidence" value="ECO:0007669"/>
    <property type="project" value="UniProtKB-EC"/>
</dbReference>
<evidence type="ECO:0000313" key="5">
    <source>
        <dbReference type="EMBL" id="MFC3681522.1"/>
    </source>
</evidence>
<dbReference type="EC" id="2.7.7.65" evidence="1"/>
<dbReference type="PROSITE" id="PS50887">
    <property type="entry name" value="GGDEF"/>
    <property type="match status" value="1"/>
</dbReference>
<name>A0ABV7VXS6_9GAMM</name>
<feature type="transmembrane region" description="Helical" evidence="3">
    <location>
        <begin position="122"/>
        <end position="139"/>
    </location>
</feature>
<keyword evidence="3" id="KW-0812">Transmembrane</keyword>
<protein>
    <recommendedName>
        <fullName evidence="1">diguanylate cyclase</fullName>
        <ecNumber evidence="1">2.7.7.65</ecNumber>
    </recommendedName>
</protein>
<evidence type="ECO:0000259" key="4">
    <source>
        <dbReference type="PROSITE" id="PS50887"/>
    </source>
</evidence>
<dbReference type="Pfam" id="PF00990">
    <property type="entry name" value="GGDEF"/>
    <property type="match status" value="1"/>
</dbReference>
<keyword evidence="3" id="KW-1133">Transmembrane helix</keyword>
<feature type="transmembrane region" description="Helical" evidence="3">
    <location>
        <begin position="73"/>
        <end position="92"/>
    </location>
</feature>
<dbReference type="SUPFAM" id="SSF55073">
    <property type="entry name" value="Nucleotide cyclase"/>
    <property type="match status" value="1"/>
</dbReference>
<comment type="caution">
    <text evidence="5">The sequence shown here is derived from an EMBL/GenBank/DDBJ whole genome shotgun (WGS) entry which is preliminary data.</text>
</comment>
<dbReference type="PANTHER" id="PTHR45138">
    <property type="entry name" value="REGULATORY COMPONENTS OF SENSORY TRANSDUCTION SYSTEM"/>
    <property type="match status" value="1"/>
</dbReference>
<accession>A0ABV7VXS6</accession>
<gene>
    <name evidence="5" type="ORF">ACFOMG_15565</name>
</gene>
<feature type="transmembrane region" description="Helical" evidence="3">
    <location>
        <begin position="43"/>
        <end position="61"/>
    </location>
</feature>
<dbReference type="CDD" id="cd01949">
    <property type="entry name" value="GGDEF"/>
    <property type="match status" value="1"/>
</dbReference>
<reference evidence="6" key="1">
    <citation type="journal article" date="2019" name="Int. J. Syst. Evol. Microbiol.">
        <title>The Global Catalogue of Microorganisms (GCM) 10K type strain sequencing project: providing services to taxonomists for standard genome sequencing and annotation.</title>
        <authorList>
            <consortium name="The Broad Institute Genomics Platform"/>
            <consortium name="The Broad Institute Genome Sequencing Center for Infectious Disease"/>
            <person name="Wu L."/>
            <person name="Ma J."/>
        </authorList>
    </citation>
    <scope>NUCLEOTIDE SEQUENCE [LARGE SCALE GENOMIC DNA]</scope>
    <source>
        <strain evidence="6">KCTC 42424</strain>
    </source>
</reference>
<dbReference type="Gene3D" id="3.30.70.270">
    <property type="match status" value="1"/>
</dbReference>
<feature type="transmembrane region" description="Helical" evidence="3">
    <location>
        <begin position="151"/>
        <end position="171"/>
    </location>
</feature>
<feature type="transmembrane region" description="Helical" evidence="3">
    <location>
        <begin position="12"/>
        <end position="31"/>
    </location>
</feature>
<keyword evidence="5" id="KW-0808">Transferase</keyword>
<dbReference type="InterPro" id="IPR029787">
    <property type="entry name" value="Nucleotide_cyclase"/>
</dbReference>
<dbReference type="InterPro" id="IPR050469">
    <property type="entry name" value="Diguanylate_Cyclase"/>
</dbReference>
<keyword evidence="3" id="KW-0472">Membrane</keyword>
<evidence type="ECO:0000256" key="1">
    <source>
        <dbReference type="ARBA" id="ARBA00012528"/>
    </source>
</evidence>
<comment type="catalytic activity">
    <reaction evidence="2">
        <text>2 GTP = 3',3'-c-di-GMP + 2 diphosphate</text>
        <dbReference type="Rhea" id="RHEA:24898"/>
        <dbReference type="ChEBI" id="CHEBI:33019"/>
        <dbReference type="ChEBI" id="CHEBI:37565"/>
        <dbReference type="ChEBI" id="CHEBI:58805"/>
        <dbReference type="EC" id="2.7.7.65"/>
    </reaction>
</comment>
<dbReference type="Proteomes" id="UP001595722">
    <property type="component" value="Unassembled WGS sequence"/>
</dbReference>
<sequence length="367" mass="41419">MGQLRRDIIRRHGLAASGALVFSLLFLAGYYLQLTRLSGNQLVLLLGSFWLIQAGLLYWVCSGRAERCKDPSLTVPFMLLSISYFTIMLMSAPALRPVLLLAYLTVMPFGVFRLTWKGYLGVGLFTMACYTSAILYFQFDSGGLWIPQLEAFLGITFFACIMAYTVMGREFTILRDAYRRKNRELRRAMVRIEELAVTDELTGLFNRRYLLRTLEKQRALAEREGLPFVLAFVDIDHFKQINDLHGHKVGDQVLAELSAVLKMSIREVDLAARYGGEEFVLLLSGLALADAGQVLERIRLQVMERTFSQAQIPLTVSIGVAQYHPGEDADELLNRADRLLYDAKRGGRNQVKTETCRGPVRSLAEPS</sequence>
<feature type="domain" description="GGDEF" evidence="4">
    <location>
        <begin position="226"/>
        <end position="356"/>
    </location>
</feature>
<dbReference type="InterPro" id="IPR000160">
    <property type="entry name" value="GGDEF_dom"/>
</dbReference>
<dbReference type="NCBIfam" id="TIGR00254">
    <property type="entry name" value="GGDEF"/>
    <property type="match status" value="1"/>
</dbReference>
<organism evidence="5 6">
    <name type="scientific">Bacterioplanoides pacificum</name>
    <dbReference type="NCBI Taxonomy" id="1171596"/>
    <lineage>
        <taxon>Bacteria</taxon>
        <taxon>Pseudomonadati</taxon>
        <taxon>Pseudomonadota</taxon>
        <taxon>Gammaproteobacteria</taxon>
        <taxon>Oceanospirillales</taxon>
        <taxon>Oceanospirillaceae</taxon>
        <taxon>Bacterioplanoides</taxon>
    </lineage>
</organism>
<dbReference type="SMART" id="SM00267">
    <property type="entry name" value="GGDEF"/>
    <property type="match status" value="1"/>
</dbReference>
<evidence type="ECO:0000313" key="6">
    <source>
        <dbReference type="Proteomes" id="UP001595722"/>
    </source>
</evidence>
<proteinExistence type="predicted"/>
<evidence type="ECO:0000256" key="3">
    <source>
        <dbReference type="SAM" id="Phobius"/>
    </source>
</evidence>
<dbReference type="RefSeq" id="WP_376867972.1">
    <property type="nucleotide sequence ID" value="NZ_JBHRYB010000015.1"/>
</dbReference>
<keyword evidence="5" id="KW-0548">Nucleotidyltransferase</keyword>
<dbReference type="InterPro" id="IPR043128">
    <property type="entry name" value="Rev_trsase/Diguanyl_cyclase"/>
</dbReference>
<keyword evidence="6" id="KW-1185">Reference proteome</keyword>
<dbReference type="EMBL" id="JBHRYB010000015">
    <property type="protein sequence ID" value="MFC3681522.1"/>
    <property type="molecule type" value="Genomic_DNA"/>
</dbReference>